<keyword evidence="1 4" id="KW-0489">Methyltransferase</keyword>
<dbReference type="Gene3D" id="3.40.50.150">
    <property type="entry name" value="Vaccinia Virus protein VP39"/>
    <property type="match status" value="1"/>
</dbReference>
<evidence type="ECO:0000256" key="2">
    <source>
        <dbReference type="ARBA" id="ARBA00022679"/>
    </source>
</evidence>
<dbReference type="RefSeq" id="WP_016918672.1">
    <property type="nucleotide sequence ID" value="NZ_CP044331.1"/>
</dbReference>
<dbReference type="GO" id="GO:0008168">
    <property type="term" value="F:methyltransferase activity"/>
    <property type="evidence" value="ECO:0007669"/>
    <property type="project" value="UniProtKB-KW"/>
</dbReference>
<dbReference type="SUPFAM" id="SSF53335">
    <property type="entry name" value="S-adenosyl-L-methionine-dependent methyltransferases"/>
    <property type="match status" value="1"/>
</dbReference>
<dbReference type="InterPro" id="IPR050602">
    <property type="entry name" value="Malonyl-ACP_OMT"/>
</dbReference>
<gene>
    <name evidence="4" type="ORF">F7D14_15875</name>
</gene>
<dbReference type="Pfam" id="PF13489">
    <property type="entry name" value="Methyltransf_23"/>
    <property type="match status" value="1"/>
</dbReference>
<dbReference type="Proteomes" id="UP000422569">
    <property type="component" value="Chromosome"/>
</dbReference>
<sequence length="290" mass="31381">MEKQSSPPQIFDRQLLHERLRRALAKDAPDFLLARAADDLLDRLLTVKRDFPRSLDLGAPGAHFAQAIVASGRPAPLRASRFGGAVVADEEALPFAPGSFDLVVSGMALQWVNDLPGVFAQLRRILAPDGLFLACLPGGASLVELRMALAQAEEEITGGASPRVSPFIDVRDMGGLLQRAGFALPVSDVDSFTLRYDSLLGLMADLRAMGAANALAKRSTRPLRRDVLARAAQIYAERFSDPDGRVRASFELIWISGWAPHESQQKPAKPGSATMRLEDAMKAGRRDSDG</sequence>
<evidence type="ECO:0000256" key="1">
    <source>
        <dbReference type="ARBA" id="ARBA00022603"/>
    </source>
</evidence>
<dbReference type="KEGG" id="mpar:F7D14_15875"/>
<evidence type="ECO:0000313" key="4">
    <source>
        <dbReference type="EMBL" id="QGM98816.1"/>
    </source>
</evidence>
<dbReference type="PANTHER" id="PTHR13090:SF1">
    <property type="entry name" value="ARGININE-HYDROXYLASE NDUFAF5, MITOCHONDRIAL"/>
    <property type="match status" value="1"/>
</dbReference>
<dbReference type="EMBL" id="CP044331">
    <property type="protein sequence ID" value="QGM98816.1"/>
    <property type="molecule type" value="Genomic_DNA"/>
</dbReference>
<feature type="compositionally biased region" description="Basic and acidic residues" evidence="3">
    <location>
        <begin position="276"/>
        <end position="290"/>
    </location>
</feature>
<dbReference type="GO" id="GO:0032259">
    <property type="term" value="P:methylation"/>
    <property type="evidence" value="ECO:0007669"/>
    <property type="project" value="UniProtKB-KW"/>
</dbReference>
<reference evidence="4 5" key="1">
    <citation type="submission" date="2019-09" db="EMBL/GenBank/DDBJ databases">
        <title>Isolation and complete genome sequencing of Methylocystis species.</title>
        <authorList>
            <person name="Rumah B.L."/>
            <person name="Stead C.E."/>
            <person name="Stevens B.C."/>
            <person name="Minton N.P."/>
            <person name="Grosse-Honebrink A."/>
            <person name="Zhang Y."/>
        </authorList>
    </citation>
    <scope>NUCLEOTIDE SEQUENCE [LARGE SCALE GENOMIC DNA]</scope>
    <source>
        <strain evidence="4 5">BRCS2</strain>
    </source>
</reference>
<dbReference type="CDD" id="cd02440">
    <property type="entry name" value="AdoMet_MTases"/>
    <property type="match status" value="1"/>
</dbReference>
<keyword evidence="5" id="KW-1185">Reference proteome</keyword>
<protein>
    <submittedName>
        <fullName evidence="4">Methyltransferase domain-containing protein</fullName>
    </submittedName>
</protein>
<feature type="region of interest" description="Disordered" evidence="3">
    <location>
        <begin position="261"/>
        <end position="290"/>
    </location>
</feature>
<evidence type="ECO:0000313" key="5">
    <source>
        <dbReference type="Proteomes" id="UP000422569"/>
    </source>
</evidence>
<dbReference type="PANTHER" id="PTHR13090">
    <property type="entry name" value="ARGININE-HYDROXYLASE NDUFAF5, MITOCHONDRIAL"/>
    <property type="match status" value="1"/>
</dbReference>
<evidence type="ECO:0000256" key="3">
    <source>
        <dbReference type="SAM" id="MobiDB-lite"/>
    </source>
</evidence>
<accession>A0A6B8M8B0</accession>
<dbReference type="InterPro" id="IPR029063">
    <property type="entry name" value="SAM-dependent_MTases_sf"/>
</dbReference>
<name>A0A6B8M8B0_9HYPH</name>
<keyword evidence="2 4" id="KW-0808">Transferase</keyword>
<organism evidence="4 5">
    <name type="scientific">Methylocystis parvus</name>
    <dbReference type="NCBI Taxonomy" id="134"/>
    <lineage>
        <taxon>Bacteria</taxon>
        <taxon>Pseudomonadati</taxon>
        <taxon>Pseudomonadota</taxon>
        <taxon>Alphaproteobacteria</taxon>
        <taxon>Hyphomicrobiales</taxon>
        <taxon>Methylocystaceae</taxon>
        <taxon>Methylocystis</taxon>
    </lineage>
</organism>
<proteinExistence type="predicted"/>
<dbReference type="AlphaFoldDB" id="A0A6B8M8B0"/>